<protein>
    <submittedName>
        <fullName evidence="1">Uncharacterized protein</fullName>
    </submittedName>
</protein>
<reference evidence="1" key="2">
    <citation type="submission" date="2023-05" db="EMBL/GenBank/DDBJ databases">
        <authorList>
            <consortium name="Lawrence Berkeley National Laboratory"/>
            <person name="Steindorff A."/>
            <person name="Hensen N."/>
            <person name="Bonometti L."/>
            <person name="Westerberg I."/>
            <person name="Brannstrom I.O."/>
            <person name="Guillou S."/>
            <person name="Cros-Aarteil S."/>
            <person name="Calhoun S."/>
            <person name="Haridas S."/>
            <person name="Kuo A."/>
            <person name="Mondo S."/>
            <person name="Pangilinan J."/>
            <person name="Riley R."/>
            <person name="Labutti K."/>
            <person name="Andreopoulos B."/>
            <person name="Lipzen A."/>
            <person name="Chen C."/>
            <person name="Yanf M."/>
            <person name="Daum C."/>
            <person name="Ng V."/>
            <person name="Clum A."/>
            <person name="Ohm R."/>
            <person name="Martin F."/>
            <person name="Silar P."/>
            <person name="Natvig D."/>
            <person name="Lalanne C."/>
            <person name="Gautier V."/>
            <person name="Ament-Velasquez S.L."/>
            <person name="Kruys A."/>
            <person name="Hutchinson M.I."/>
            <person name="Powell A.J."/>
            <person name="Barry K."/>
            <person name="Miller A.N."/>
            <person name="Grigoriev I.V."/>
            <person name="Debuchy R."/>
            <person name="Gladieux P."/>
            <person name="Thoren M.H."/>
            <person name="Johannesson H."/>
        </authorList>
    </citation>
    <scope>NUCLEOTIDE SEQUENCE</scope>
    <source>
        <strain evidence="1">CBS 757.83</strain>
    </source>
</reference>
<evidence type="ECO:0000313" key="2">
    <source>
        <dbReference type="Proteomes" id="UP001305647"/>
    </source>
</evidence>
<comment type="caution">
    <text evidence="1">The sequence shown here is derived from an EMBL/GenBank/DDBJ whole genome shotgun (WGS) entry which is preliminary data.</text>
</comment>
<gene>
    <name evidence="1" type="ORF">N658DRAFT_487966</name>
</gene>
<dbReference type="EMBL" id="MU863653">
    <property type="protein sequence ID" value="KAK4098981.1"/>
    <property type="molecule type" value="Genomic_DNA"/>
</dbReference>
<name>A0AAN6SZR0_9PEZI</name>
<evidence type="ECO:0000313" key="1">
    <source>
        <dbReference type="EMBL" id="KAK4098981.1"/>
    </source>
</evidence>
<dbReference type="AlphaFoldDB" id="A0AAN6SZR0"/>
<reference evidence="1" key="1">
    <citation type="journal article" date="2023" name="Mol. Phylogenet. Evol.">
        <title>Genome-scale phylogeny and comparative genomics of the fungal order Sordariales.</title>
        <authorList>
            <person name="Hensen N."/>
            <person name="Bonometti L."/>
            <person name="Westerberg I."/>
            <person name="Brannstrom I.O."/>
            <person name="Guillou S."/>
            <person name="Cros-Aarteil S."/>
            <person name="Calhoun S."/>
            <person name="Haridas S."/>
            <person name="Kuo A."/>
            <person name="Mondo S."/>
            <person name="Pangilinan J."/>
            <person name="Riley R."/>
            <person name="LaButti K."/>
            <person name="Andreopoulos B."/>
            <person name="Lipzen A."/>
            <person name="Chen C."/>
            <person name="Yan M."/>
            <person name="Daum C."/>
            <person name="Ng V."/>
            <person name="Clum A."/>
            <person name="Steindorff A."/>
            <person name="Ohm R.A."/>
            <person name="Martin F."/>
            <person name="Silar P."/>
            <person name="Natvig D.O."/>
            <person name="Lalanne C."/>
            <person name="Gautier V."/>
            <person name="Ament-Velasquez S.L."/>
            <person name="Kruys A."/>
            <person name="Hutchinson M.I."/>
            <person name="Powell A.J."/>
            <person name="Barry K."/>
            <person name="Miller A.N."/>
            <person name="Grigoriev I.V."/>
            <person name="Debuchy R."/>
            <person name="Gladieux P."/>
            <person name="Hiltunen Thoren M."/>
            <person name="Johannesson H."/>
        </authorList>
    </citation>
    <scope>NUCLEOTIDE SEQUENCE</scope>
    <source>
        <strain evidence="1">CBS 757.83</strain>
    </source>
</reference>
<accession>A0AAN6SZR0</accession>
<proteinExistence type="predicted"/>
<sequence length="228" mass="25882">MATRHLYHEPLTWSYENLANTIVARTDLAQLVRVLRIDLDDVISFNARWLFPEALAHFNTRFQAYLDPMPDEGERKDEAQVLLVSLEEDLDMPEESGNRFNIAVDIMTSLWPNLEILCSMMRLRTMIIGCDEDLSTGADTRLTFLARVLRAAPNIIRMTLHRVLLASRDSPDLGLTLNKVTFLDLRDSILNVNDLVAFVTLCPNLETFKYEAGGPTSQRTQSSLARPS</sequence>
<keyword evidence="2" id="KW-1185">Reference proteome</keyword>
<organism evidence="1 2">
    <name type="scientific">Parathielavia hyrcaniae</name>
    <dbReference type="NCBI Taxonomy" id="113614"/>
    <lineage>
        <taxon>Eukaryota</taxon>
        <taxon>Fungi</taxon>
        <taxon>Dikarya</taxon>
        <taxon>Ascomycota</taxon>
        <taxon>Pezizomycotina</taxon>
        <taxon>Sordariomycetes</taxon>
        <taxon>Sordariomycetidae</taxon>
        <taxon>Sordariales</taxon>
        <taxon>Chaetomiaceae</taxon>
        <taxon>Parathielavia</taxon>
    </lineage>
</organism>
<dbReference type="Proteomes" id="UP001305647">
    <property type="component" value="Unassembled WGS sequence"/>
</dbReference>